<accession>G1L934</accession>
<dbReference type="GO" id="GO:0004925">
    <property type="term" value="F:prolactin receptor activity"/>
    <property type="evidence" value="ECO:0007669"/>
    <property type="project" value="Ensembl"/>
</dbReference>
<dbReference type="STRING" id="9646.ENSAMEP00000003404"/>
<dbReference type="InterPro" id="IPR050379">
    <property type="entry name" value="Type-I_Cytokine_Rcpt"/>
</dbReference>
<dbReference type="AlphaFoldDB" id="G1L934"/>
<keyword evidence="6" id="KW-0732">Signal</keyword>
<evidence type="ECO:0000256" key="17">
    <source>
        <dbReference type="SAM" id="MobiDB-lite"/>
    </source>
</evidence>
<dbReference type="InterPro" id="IPR013783">
    <property type="entry name" value="Ig-like_fold"/>
</dbReference>
<gene>
    <name evidence="16 19" type="primary">PRLR</name>
</gene>
<dbReference type="GO" id="GO:0030856">
    <property type="term" value="P:regulation of epithelial cell differentiation"/>
    <property type="evidence" value="ECO:0007669"/>
    <property type="project" value="Ensembl"/>
</dbReference>
<feature type="region of interest" description="Disordered" evidence="17">
    <location>
        <begin position="534"/>
        <end position="573"/>
    </location>
</feature>
<feature type="domain" description="Fibronectin type-III" evidence="18">
    <location>
        <begin position="217"/>
        <end position="317"/>
    </location>
</feature>
<sequence>MTPGGRIFASMCAWMLLSQAIQPCYIFLHSSPPVLSFTLSKEQGSVANTQNKVVHVPGQTRLTSQKLPGAFSFSECLIHFLWEEKGAKMKESVVSTVVFILLLFLNTSLLNGQSPPGKPEIFKCRSPEKETFTCWWKPGEDGGLPTNYTLTYRKEGETTTHECPDYITNGPNSCHFNKKHTSIWTMYIITINATNQMGSSSSDPRYVDVTYIVEPDPPVNLTLELKQPEDKKPYLWMKWYPPTLVDVRSGWLTLQYEIRLKPKKATEWETHFAGQQTQFKILSLYPGQKYLVQVRCKPDHGFWSEWSPESSIQIPNDVTMKDTIVWIFVAVLSAVICLIMVAAVALKGHSMVTCILPPVPGPKIKGFDTHLLEKGKSEELLSALGCQDFPPTSDCEDLLVEFLEVDDSEDQQLMPAHSKEHPGRDTKPAPLDPDSDSGRGSCDSPSLLSKKCEEARVSPSTFHTPEGIEKPENPPAKVTRTRDPQSTRLEGKIPYFPADGSKSSTWPLPQPPSQHSPRSSYHSIAEVCKLAMGTGGASATPLDKTDTHALRSPKTTEPGGEEEAAERREVESFCSKTDQGTAWLLPQEKSPFISVKPLDYVEIHKVNRDGALSLLPKQKENSNQAEKPCAPETSKEYAKVSRVMDDNILVLVRDPQAQSLAAFEEPDKEAPPSLPQNPTGEDLAAFASAPSGCGLQLGGLDYLDPTCFTHSFQ</sequence>
<comment type="subunit">
    <text evidence="15 16">Interacts with SMARCA1. Interacts with NEK3 and VAV2 and this interaction is prolactin-dependent.</text>
</comment>
<evidence type="ECO:0000256" key="10">
    <source>
        <dbReference type="ARBA" id="ARBA00023136"/>
    </source>
</evidence>
<dbReference type="eggNOG" id="ENOG502R22A">
    <property type="taxonomic scope" value="Eukaryota"/>
</dbReference>
<keyword evidence="12 16" id="KW-0675">Receptor</keyword>
<dbReference type="PANTHER" id="PTHR23036:SF86">
    <property type="entry name" value="PROLACTIN RECEPTOR"/>
    <property type="match status" value="1"/>
</dbReference>
<dbReference type="GO" id="GO:0046872">
    <property type="term" value="F:metal ion binding"/>
    <property type="evidence" value="ECO:0007669"/>
    <property type="project" value="UniProtKB-KW"/>
</dbReference>
<evidence type="ECO:0000313" key="19">
    <source>
        <dbReference type="Ensembl" id="ENSAMEP00000003404.2"/>
    </source>
</evidence>
<dbReference type="FunFam" id="2.60.40.10:FF:000358">
    <property type="entry name" value="Prolactin receptor"/>
    <property type="match status" value="1"/>
</dbReference>
<dbReference type="Ensembl" id="ENSAMET00000003539.2">
    <property type="protein sequence ID" value="ENSAMEP00000003404.2"/>
    <property type="gene ID" value="ENSAMEG00000003202.2"/>
</dbReference>
<keyword evidence="9 16" id="KW-1133">Transmembrane helix</keyword>
<keyword evidence="20" id="KW-1185">Reference proteome</keyword>
<protein>
    <recommendedName>
        <fullName evidence="3 16">Prolactin receptor</fullName>
        <shortName evidence="16">PRL-R</shortName>
    </recommendedName>
</protein>
<evidence type="ECO:0000256" key="6">
    <source>
        <dbReference type="ARBA" id="ARBA00022729"/>
    </source>
</evidence>
<keyword evidence="11 16" id="KW-1015">Disulfide bond</keyword>
<evidence type="ECO:0000313" key="20">
    <source>
        <dbReference type="Proteomes" id="UP000008912"/>
    </source>
</evidence>
<comment type="caution">
    <text evidence="16">Lacks conserved residue(s) required for the propagation of feature annotation.</text>
</comment>
<comment type="subcellular location">
    <subcellularLocation>
        <location evidence="1 16">Membrane</location>
        <topology evidence="1 16">Single-pass type I membrane protein</topology>
    </subcellularLocation>
</comment>
<feature type="compositionally biased region" description="Basic and acidic residues" evidence="17">
    <location>
        <begin position="480"/>
        <end position="491"/>
    </location>
</feature>
<dbReference type="GO" id="GO:0007595">
    <property type="term" value="P:lactation"/>
    <property type="evidence" value="ECO:0007669"/>
    <property type="project" value="Ensembl"/>
</dbReference>
<feature type="region of interest" description="Disordered" evidence="17">
    <location>
        <begin position="663"/>
        <end position="683"/>
    </location>
</feature>
<comment type="domain">
    <text evidence="16">The WSXWS motif appears to be necessary for proper protein folding and thereby efficient intracellular transport and cell-surface receptor binding.</text>
</comment>
<dbReference type="Pfam" id="PF09067">
    <property type="entry name" value="EpoR_lig-bind"/>
    <property type="match status" value="1"/>
</dbReference>
<dbReference type="GeneTree" id="ENSGT00940000154851"/>
<dbReference type="GO" id="GO:0060644">
    <property type="term" value="P:mammary gland epithelial cell differentiation"/>
    <property type="evidence" value="ECO:0007669"/>
    <property type="project" value="Ensembl"/>
</dbReference>
<dbReference type="GO" id="GO:0043235">
    <property type="term" value="C:receptor complex"/>
    <property type="evidence" value="ECO:0007669"/>
    <property type="project" value="TreeGrafter"/>
</dbReference>
<dbReference type="Ensembl" id="ENSAMET00000049906.1">
    <property type="protein sequence ID" value="ENSAMEP00000034635.1"/>
    <property type="gene ID" value="ENSAMEG00000003202.2"/>
</dbReference>
<evidence type="ECO:0000256" key="14">
    <source>
        <dbReference type="ARBA" id="ARBA00053754"/>
    </source>
</evidence>
<evidence type="ECO:0000256" key="16">
    <source>
        <dbReference type="RuleBase" id="RU365035"/>
    </source>
</evidence>
<dbReference type="GO" id="GO:0060736">
    <property type="term" value="P:prostate gland growth"/>
    <property type="evidence" value="ECO:0007669"/>
    <property type="project" value="Ensembl"/>
</dbReference>
<feature type="transmembrane region" description="Helical" evidence="16">
    <location>
        <begin position="7"/>
        <end position="28"/>
    </location>
</feature>
<evidence type="ECO:0000256" key="4">
    <source>
        <dbReference type="ARBA" id="ARBA00022692"/>
    </source>
</evidence>
<evidence type="ECO:0000256" key="12">
    <source>
        <dbReference type="ARBA" id="ARBA00023170"/>
    </source>
</evidence>
<evidence type="ECO:0000256" key="3">
    <source>
        <dbReference type="ARBA" id="ARBA00019818"/>
    </source>
</evidence>
<feature type="domain" description="Fibronectin type-III" evidence="18">
    <location>
        <begin position="115"/>
        <end position="216"/>
    </location>
</feature>
<keyword evidence="4 16" id="KW-0812">Transmembrane</keyword>
<dbReference type="CDD" id="cd00063">
    <property type="entry name" value="FN3"/>
    <property type="match status" value="2"/>
</dbReference>
<dbReference type="HOGENOM" id="CLU_017892_2_0_1"/>
<evidence type="ECO:0000259" key="18">
    <source>
        <dbReference type="PROSITE" id="PS50853"/>
    </source>
</evidence>
<dbReference type="PANTHER" id="PTHR23036">
    <property type="entry name" value="CYTOKINE RECEPTOR"/>
    <property type="match status" value="1"/>
</dbReference>
<keyword evidence="8 16" id="KW-0862">Zinc</keyword>
<dbReference type="InterPro" id="IPR003961">
    <property type="entry name" value="FN3_dom"/>
</dbReference>
<dbReference type="GO" id="GO:0060749">
    <property type="term" value="P:mammary gland alveolus development"/>
    <property type="evidence" value="ECO:0007669"/>
    <property type="project" value="Ensembl"/>
</dbReference>
<dbReference type="GO" id="GO:0007259">
    <property type="term" value="P:cell surface receptor signaling pathway via JAK-STAT"/>
    <property type="evidence" value="ECO:0007669"/>
    <property type="project" value="Ensembl"/>
</dbReference>
<evidence type="ECO:0000256" key="1">
    <source>
        <dbReference type="ARBA" id="ARBA00004479"/>
    </source>
</evidence>
<feature type="transmembrane region" description="Helical" evidence="16">
    <location>
        <begin position="324"/>
        <end position="346"/>
    </location>
</feature>
<reference evidence="19" key="2">
    <citation type="submission" date="2025-05" db="UniProtKB">
        <authorList>
            <consortium name="Ensembl"/>
        </authorList>
    </citation>
    <scope>IDENTIFICATION</scope>
</reference>
<dbReference type="SUPFAM" id="SSF49265">
    <property type="entry name" value="Fibronectin type III"/>
    <property type="match status" value="2"/>
</dbReference>
<dbReference type="GO" id="GO:0008284">
    <property type="term" value="P:positive regulation of cell population proliferation"/>
    <property type="evidence" value="ECO:0007669"/>
    <property type="project" value="TreeGrafter"/>
</dbReference>
<evidence type="ECO:0000256" key="15">
    <source>
        <dbReference type="ARBA" id="ARBA00064803"/>
    </source>
</evidence>
<name>G1L934_AILME</name>
<reference evidence="19 20" key="1">
    <citation type="journal article" date="2010" name="Nature">
        <title>The sequence and de novo assembly of the giant panda genome.</title>
        <authorList>
            <person name="Li R."/>
            <person name="Fan W."/>
            <person name="Tian G."/>
            <person name="Zhu H."/>
            <person name="He L."/>
            <person name="Cai J."/>
            <person name="Huang Q."/>
            <person name="Cai Q."/>
            <person name="Li B."/>
            <person name="Bai Y."/>
            <person name="Zhang Z."/>
            <person name="Zhang Y."/>
            <person name="Wang W."/>
            <person name="Li J."/>
            <person name="Wei F."/>
            <person name="Li H."/>
            <person name="Jian M."/>
            <person name="Li J."/>
            <person name="Zhang Z."/>
            <person name="Nielsen R."/>
            <person name="Li D."/>
            <person name="Gu W."/>
            <person name="Yang Z."/>
            <person name="Xuan Z."/>
            <person name="Ryder O.A."/>
            <person name="Leung F.C."/>
            <person name="Zhou Y."/>
            <person name="Cao J."/>
            <person name="Sun X."/>
            <person name="Fu Y."/>
            <person name="Fang X."/>
            <person name="Guo X."/>
            <person name="Wang B."/>
            <person name="Hou R."/>
            <person name="Shen F."/>
            <person name="Mu B."/>
            <person name="Ni P."/>
            <person name="Lin R."/>
            <person name="Qian W."/>
            <person name="Wang G."/>
            <person name="Yu C."/>
            <person name="Nie W."/>
            <person name="Wang J."/>
            <person name="Wu Z."/>
            <person name="Liang H."/>
            <person name="Min J."/>
            <person name="Wu Q."/>
            <person name="Cheng S."/>
            <person name="Ruan J."/>
            <person name="Wang M."/>
            <person name="Shi Z."/>
            <person name="Wen M."/>
            <person name="Liu B."/>
            <person name="Ren X."/>
            <person name="Zheng H."/>
            <person name="Dong D."/>
            <person name="Cook K."/>
            <person name="Shan G."/>
            <person name="Zhang H."/>
            <person name="Kosiol C."/>
            <person name="Xie X."/>
            <person name="Lu Z."/>
            <person name="Zheng H."/>
            <person name="Li Y."/>
            <person name="Steiner C.C."/>
            <person name="Lam T.T."/>
            <person name="Lin S."/>
            <person name="Zhang Q."/>
            <person name="Li G."/>
            <person name="Tian J."/>
            <person name="Gong T."/>
            <person name="Liu H."/>
            <person name="Zhang D."/>
            <person name="Fang L."/>
            <person name="Ye C."/>
            <person name="Zhang J."/>
            <person name="Hu W."/>
            <person name="Xu A."/>
            <person name="Ren Y."/>
            <person name="Zhang G."/>
            <person name="Bruford M.W."/>
            <person name="Li Q."/>
            <person name="Ma L."/>
            <person name="Guo Y."/>
            <person name="An N."/>
            <person name="Hu Y."/>
            <person name="Zheng Y."/>
            <person name="Shi Y."/>
            <person name="Li Z."/>
            <person name="Liu Q."/>
            <person name="Chen Y."/>
            <person name="Zhao J."/>
            <person name="Qu N."/>
            <person name="Zhao S."/>
            <person name="Tian F."/>
            <person name="Wang X."/>
            <person name="Wang H."/>
            <person name="Xu L."/>
            <person name="Liu X."/>
            <person name="Vinar T."/>
            <person name="Wang Y."/>
            <person name="Lam T.W."/>
            <person name="Yiu S.M."/>
            <person name="Liu S."/>
            <person name="Zhang H."/>
            <person name="Li D."/>
            <person name="Huang Y."/>
            <person name="Wang X."/>
            <person name="Yang G."/>
            <person name="Jiang Z."/>
            <person name="Wang J."/>
            <person name="Qin N."/>
            <person name="Li L."/>
            <person name="Li J."/>
            <person name="Bolund L."/>
            <person name="Kristiansen K."/>
            <person name="Wong G.K."/>
            <person name="Olson M."/>
            <person name="Zhang X."/>
            <person name="Li S."/>
            <person name="Yang H."/>
            <person name="Wang J."/>
            <person name="Wang J."/>
        </authorList>
    </citation>
    <scope>NUCLEOTIDE SEQUENCE [LARGE SCALE GENOMIC DNA]</scope>
</reference>
<proteinExistence type="inferred from homology"/>
<dbReference type="PROSITE" id="PS50853">
    <property type="entry name" value="FN3"/>
    <property type="match status" value="2"/>
</dbReference>
<feature type="transmembrane region" description="Helical" evidence="16">
    <location>
        <begin position="92"/>
        <end position="110"/>
    </location>
</feature>
<evidence type="ECO:0000256" key="5">
    <source>
        <dbReference type="ARBA" id="ARBA00022723"/>
    </source>
</evidence>
<comment type="function">
    <text evidence="14 16">This is a receptor for the anterior pituitary hormone prolactin.</text>
</comment>
<dbReference type="GO" id="GO:0008289">
    <property type="term" value="F:lipid binding"/>
    <property type="evidence" value="ECO:0007669"/>
    <property type="project" value="Ensembl"/>
</dbReference>
<dbReference type="Gene3D" id="2.60.40.10">
    <property type="entry name" value="Immunoglobulins"/>
    <property type="match status" value="2"/>
</dbReference>
<keyword evidence="13" id="KW-0325">Glycoprotein</keyword>
<dbReference type="InterPro" id="IPR036116">
    <property type="entry name" value="FN3_sf"/>
</dbReference>
<feature type="compositionally biased region" description="Basic and acidic residues" evidence="17">
    <location>
        <begin position="417"/>
        <end position="427"/>
    </location>
</feature>
<keyword evidence="7" id="KW-0677">Repeat</keyword>
<dbReference type="GO" id="GO:0017046">
    <property type="term" value="F:peptide hormone binding"/>
    <property type="evidence" value="ECO:0007669"/>
    <property type="project" value="Ensembl"/>
</dbReference>
<keyword evidence="10 16" id="KW-0472">Membrane</keyword>
<evidence type="ECO:0000256" key="9">
    <source>
        <dbReference type="ARBA" id="ARBA00022989"/>
    </source>
</evidence>
<feature type="region of interest" description="Disordered" evidence="17">
    <location>
        <begin position="415"/>
        <end position="521"/>
    </location>
</feature>
<dbReference type="GO" id="GO:0019955">
    <property type="term" value="F:cytokine binding"/>
    <property type="evidence" value="ECO:0007669"/>
    <property type="project" value="TreeGrafter"/>
</dbReference>
<dbReference type="Proteomes" id="UP000008912">
    <property type="component" value="Unassembled WGS sequence"/>
</dbReference>
<dbReference type="SMART" id="SM00060">
    <property type="entry name" value="FN3"/>
    <property type="match status" value="2"/>
</dbReference>
<dbReference type="GO" id="GO:0030155">
    <property type="term" value="P:regulation of cell adhesion"/>
    <property type="evidence" value="ECO:0007669"/>
    <property type="project" value="Ensembl"/>
</dbReference>
<evidence type="ECO:0000256" key="2">
    <source>
        <dbReference type="ARBA" id="ARBA00007885"/>
    </source>
</evidence>
<dbReference type="GO" id="GO:0009897">
    <property type="term" value="C:external side of plasma membrane"/>
    <property type="evidence" value="ECO:0007669"/>
    <property type="project" value="TreeGrafter"/>
</dbReference>
<organism evidence="19 20">
    <name type="scientific">Ailuropoda melanoleuca</name>
    <name type="common">Giant panda</name>
    <dbReference type="NCBI Taxonomy" id="9646"/>
    <lineage>
        <taxon>Eukaryota</taxon>
        <taxon>Metazoa</taxon>
        <taxon>Chordata</taxon>
        <taxon>Craniata</taxon>
        <taxon>Vertebrata</taxon>
        <taxon>Euteleostomi</taxon>
        <taxon>Mammalia</taxon>
        <taxon>Eutheria</taxon>
        <taxon>Laurasiatheria</taxon>
        <taxon>Carnivora</taxon>
        <taxon>Caniformia</taxon>
        <taxon>Ursidae</taxon>
        <taxon>Ailuropoda</taxon>
    </lineage>
</organism>
<evidence type="ECO:0000256" key="11">
    <source>
        <dbReference type="ARBA" id="ARBA00023157"/>
    </source>
</evidence>
<comment type="domain">
    <text evidence="16">The box 1 motif is required for JAK interaction and/or activation.</text>
</comment>
<evidence type="ECO:0000256" key="8">
    <source>
        <dbReference type="ARBA" id="ARBA00022833"/>
    </source>
</evidence>
<comment type="similarity">
    <text evidence="2 16">Belongs to the type I cytokine receptor family. Type 1 subfamily.</text>
</comment>
<keyword evidence="5 16" id="KW-0479">Metal-binding</keyword>
<dbReference type="GO" id="GO:0120162">
    <property type="term" value="P:positive regulation of cold-induced thermogenesis"/>
    <property type="evidence" value="ECO:0007669"/>
    <property type="project" value="Ensembl"/>
</dbReference>
<dbReference type="FunFam" id="2.60.40.10:FF:000287">
    <property type="entry name" value="Prolactin receptor"/>
    <property type="match status" value="1"/>
</dbReference>
<dbReference type="GO" id="GO:0043066">
    <property type="term" value="P:negative regulation of apoptotic process"/>
    <property type="evidence" value="ECO:0007669"/>
    <property type="project" value="Ensembl"/>
</dbReference>
<dbReference type="GO" id="GO:0009617">
    <property type="term" value="P:response to bacterium"/>
    <property type="evidence" value="ECO:0007669"/>
    <property type="project" value="Ensembl"/>
</dbReference>
<evidence type="ECO:0000256" key="13">
    <source>
        <dbReference type="ARBA" id="ARBA00023180"/>
    </source>
</evidence>
<dbReference type="InterPro" id="IPR015152">
    <property type="entry name" value="Growth/epo_recpt_lig-bind"/>
</dbReference>
<evidence type="ECO:0000256" key="7">
    <source>
        <dbReference type="ARBA" id="ARBA00022737"/>
    </source>
</evidence>